<sequence>MLAKKIMRQGPLLNKSKGFKRCQLHPFDGIFFQNAASCGMAGPSSIPKGTPNEKSVRRHDCCDQELLNIIENRRSQKIWWRISEPTLGSDHSRSEVLGCKDDGF</sequence>
<name>A0AAD4UQ12_PRUDU</name>
<keyword evidence="2" id="KW-1185">Reference proteome</keyword>
<proteinExistence type="predicted"/>
<accession>A0AAD4UQ12</accession>
<gene>
    <name evidence="1" type="ORF">L3X38_000156</name>
</gene>
<dbReference type="AlphaFoldDB" id="A0AAD4UQ12"/>
<dbReference type="EMBL" id="JAJFAZ020000010">
    <property type="protein sequence ID" value="KAI5311430.1"/>
    <property type="molecule type" value="Genomic_DNA"/>
</dbReference>
<evidence type="ECO:0000313" key="1">
    <source>
        <dbReference type="EMBL" id="KAI5311430.1"/>
    </source>
</evidence>
<reference evidence="1 2" key="1">
    <citation type="journal article" date="2022" name="G3 (Bethesda)">
        <title>Whole-genome sequence and methylome profiling of the almond [Prunus dulcis (Mill.) D.A. Webb] cultivar 'Nonpareil'.</title>
        <authorList>
            <person name="D'Amico-Willman K.M."/>
            <person name="Ouma W.Z."/>
            <person name="Meulia T."/>
            <person name="Sideli G.M."/>
            <person name="Gradziel T.M."/>
            <person name="Fresnedo-Ramirez J."/>
        </authorList>
    </citation>
    <scope>NUCLEOTIDE SEQUENCE [LARGE SCALE GENOMIC DNA]</scope>
    <source>
        <strain evidence="1">Clone GOH B32 T37-40</strain>
    </source>
</reference>
<dbReference type="Proteomes" id="UP001054821">
    <property type="component" value="Mitochondrion MT"/>
</dbReference>
<protein>
    <submittedName>
        <fullName evidence="1">Uncharacterized protein</fullName>
    </submittedName>
</protein>
<organism evidence="1 2">
    <name type="scientific">Prunus dulcis</name>
    <name type="common">Almond</name>
    <name type="synonym">Amygdalus dulcis</name>
    <dbReference type="NCBI Taxonomy" id="3755"/>
    <lineage>
        <taxon>Eukaryota</taxon>
        <taxon>Viridiplantae</taxon>
        <taxon>Streptophyta</taxon>
        <taxon>Embryophyta</taxon>
        <taxon>Tracheophyta</taxon>
        <taxon>Spermatophyta</taxon>
        <taxon>Magnoliopsida</taxon>
        <taxon>eudicotyledons</taxon>
        <taxon>Gunneridae</taxon>
        <taxon>Pentapetalae</taxon>
        <taxon>rosids</taxon>
        <taxon>fabids</taxon>
        <taxon>Rosales</taxon>
        <taxon>Rosaceae</taxon>
        <taxon>Amygdaloideae</taxon>
        <taxon>Amygdaleae</taxon>
        <taxon>Prunus</taxon>
    </lineage>
</organism>
<comment type="caution">
    <text evidence="1">The sequence shown here is derived from an EMBL/GenBank/DDBJ whole genome shotgun (WGS) entry which is preliminary data.</text>
</comment>
<geneLocation type="mitochondrion" evidence="1"/>
<evidence type="ECO:0000313" key="2">
    <source>
        <dbReference type="Proteomes" id="UP001054821"/>
    </source>
</evidence>
<keyword evidence="1" id="KW-0496">Mitochondrion</keyword>